<evidence type="ECO:0000256" key="3">
    <source>
        <dbReference type="ARBA" id="ARBA00022679"/>
    </source>
</evidence>
<dbReference type="GO" id="GO:0032259">
    <property type="term" value="P:methylation"/>
    <property type="evidence" value="ECO:0007669"/>
    <property type="project" value="UniProtKB-KW"/>
</dbReference>
<dbReference type="GO" id="GO:0008170">
    <property type="term" value="F:N-methyltransferase activity"/>
    <property type="evidence" value="ECO:0007669"/>
    <property type="project" value="InterPro"/>
</dbReference>
<accession>A0A5B1CB36</accession>
<dbReference type="SUPFAM" id="SSF53335">
    <property type="entry name" value="S-adenosyl-L-methionine-dependent methyltransferases"/>
    <property type="match status" value="1"/>
</dbReference>
<dbReference type="RefSeq" id="WP_200836741.1">
    <property type="nucleotide sequence ID" value="NZ_LWSK01000027.1"/>
</dbReference>
<organism evidence="8 9">
    <name type="scientific">Rubripirellula obstinata</name>
    <dbReference type="NCBI Taxonomy" id="406547"/>
    <lineage>
        <taxon>Bacteria</taxon>
        <taxon>Pseudomonadati</taxon>
        <taxon>Planctomycetota</taxon>
        <taxon>Planctomycetia</taxon>
        <taxon>Pirellulales</taxon>
        <taxon>Pirellulaceae</taxon>
        <taxon>Rubripirellula</taxon>
    </lineage>
</organism>
<keyword evidence="2 8" id="KW-0489">Methyltransferase</keyword>
<dbReference type="Gene3D" id="3.40.50.150">
    <property type="entry name" value="Vaccinia Virus protein VP39"/>
    <property type="match status" value="1"/>
</dbReference>
<evidence type="ECO:0000256" key="1">
    <source>
        <dbReference type="ARBA" id="ARBA00011900"/>
    </source>
</evidence>
<dbReference type="PANTHER" id="PTHR13370:SF24">
    <property type="entry name" value="TYPE III RESTRICTION-MODIFICATION ENZYME STYLTI MOD SUBUNIT"/>
    <property type="match status" value="1"/>
</dbReference>
<evidence type="ECO:0000256" key="2">
    <source>
        <dbReference type="ARBA" id="ARBA00022603"/>
    </source>
</evidence>
<evidence type="ECO:0000259" key="7">
    <source>
        <dbReference type="Pfam" id="PF01555"/>
    </source>
</evidence>
<keyword evidence="3 8" id="KW-0808">Transferase</keyword>
<comment type="caution">
    <text evidence="8">The sequence shown here is derived from an EMBL/GenBank/DDBJ whole genome shotgun (WGS) entry which is preliminary data.</text>
</comment>
<feature type="region of interest" description="Disordered" evidence="6">
    <location>
        <begin position="1"/>
        <end position="21"/>
    </location>
</feature>
<proteinExistence type="predicted"/>
<feature type="region of interest" description="Disordered" evidence="6">
    <location>
        <begin position="777"/>
        <end position="799"/>
    </location>
</feature>
<evidence type="ECO:0000313" key="8">
    <source>
        <dbReference type="EMBL" id="KAA1258368.1"/>
    </source>
</evidence>
<keyword evidence="9" id="KW-1185">Reference proteome</keyword>
<reference evidence="8 9" key="1">
    <citation type="submission" date="2019-08" db="EMBL/GenBank/DDBJ databases">
        <title>Deep-cultivation of Planctomycetes and their phenomic and genomic characterization uncovers novel biology.</title>
        <authorList>
            <person name="Wiegand S."/>
            <person name="Jogler M."/>
            <person name="Boedeker C."/>
            <person name="Pinto D."/>
            <person name="Vollmers J."/>
            <person name="Rivas-Marin E."/>
            <person name="Kohn T."/>
            <person name="Peeters S.H."/>
            <person name="Heuer A."/>
            <person name="Rast P."/>
            <person name="Oberbeckmann S."/>
            <person name="Bunk B."/>
            <person name="Jeske O."/>
            <person name="Meyerdierks A."/>
            <person name="Storesund J.E."/>
            <person name="Kallscheuer N."/>
            <person name="Luecker S."/>
            <person name="Lage O.M."/>
            <person name="Pohl T."/>
            <person name="Merkel B.J."/>
            <person name="Hornburger P."/>
            <person name="Mueller R.-W."/>
            <person name="Bruemmer F."/>
            <person name="Labrenz M."/>
            <person name="Spormann A.M."/>
            <person name="Op Den Camp H."/>
            <person name="Overmann J."/>
            <person name="Amann R."/>
            <person name="Jetten M.S.M."/>
            <person name="Mascher T."/>
            <person name="Medema M.H."/>
            <person name="Devos D.P."/>
            <person name="Kaster A.-K."/>
            <person name="Ovreas L."/>
            <person name="Rohde M."/>
            <person name="Galperin M.Y."/>
            <person name="Jogler C."/>
        </authorList>
    </citation>
    <scope>NUCLEOTIDE SEQUENCE [LARGE SCALE GENOMIC DNA]</scope>
    <source>
        <strain evidence="8 9">LF1</strain>
    </source>
</reference>
<sequence>MVKKTGDGATHSGGKMQLSDAEKQDVIRHLDAGRPLPDKYRFLLFEDKREVELVWNGKTNEVCNVVLPFQTIEQVDEPRAETEADAVAEDKATYQPTFFSLDERGRQLKGWTNKLIWGDNKLILSSLKNGPMREEIEKQGGIKLIYIDPPFDVGADFSMDIEVGDGETLTKRPSILEEIAYRDTWGKGADSFISMLHERLVLLRDLLAQDGSIYVHMGPQVSHLVEAAIREVFGNSGANAAITWKRVTAHGDSKRWGIIHDNIIWQSKSAKFIWNPQYNPYEEKYLASKYTHKTEDGRRYRLDNLTSPHARPNMTYEWRGHQPPAMGWRYEFSTMERLHGEGRIELPKKKGGRPQLRRFLDEGQGVPVGSIWTRISPVNSQAKEDTGYDTQKPESLLERVINASSNHGDLVVDVFCGSGTTAAVAEKLGRKWIVSDLGKFAIHTTRKRMIGVQRELKEAGQDYRAFEILNLGKYERQHFVGVNPNLREEEKQQQLEAKEAAFLELILNAYKAEKTDGFATFHGKKSGRLVAIGPVNLPVTRLFVEEIILECRKKQITKVDILGFEFEMGLFPNVLDEARGKGIDIAPKYIPAEVFDKRAIEKNQVVFHDVAFIEVRPHLKEESIGVELTDFSVFYSQESIAAAEESLGSKKKAGSKIVVDRGQIVKVIKDKKGVMSREVLTKTWTDWIDYWSVDFDYESKREIIRIQSPETGESTEEWTGEYVFENEWQSFRTRKDRSLELKSVFHSCKPGRRKVAVKVVDIFGNDTMTIVDVDVPASSKKGGKKKAASKKTTAKKGGK</sequence>
<dbReference type="Pfam" id="PF01555">
    <property type="entry name" value="N6_N4_Mtase"/>
    <property type="match status" value="1"/>
</dbReference>
<keyword evidence="4" id="KW-0949">S-adenosyl-L-methionine</keyword>
<dbReference type="PRINTS" id="PR00506">
    <property type="entry name" value="D21N6MTFRASE"/>
</dbReference>
<name>A0A5B1CB36_9BACT</name>
<dbReference type="EMBL" id="VRLW01000001">
    <property type="protein sequence ID" value="KAA1258368.1"/>
    <property type="molecule type" value="Genomic_DNA"/>
</dbReference>
<evidence type="ECO:0000313" key="9">
    <source>
        <dbReference type="Proteomes" id="UP000322699"/>
    </source>
</evidence>
<dbReference type="GO" id="GO:0009007">
    <property type="term" value="F:site-specific DNA-methyltransferase (adenine-specific) activity"/>
    <property type="evidence" value="ECO:0007669"/>
    <property type="project" value="UniProtKB-EC"/>
</dbReference>
<dbReference type="InterPro" id="IPR029063">
    <property type="entry name" value="SAM-dependent_MTases_sf"/>
</dbReference>
<feature type="domain" description="DNA methylase N-4/N-6" evidence="7">
    <location>
        <begin position="142"/>
        <end position="444"/>
    </location>
</feature>
<evidence type="ECO:0000256" key="5">
    <source>
        <dbReference type="ARBA" id="ARBA00047942"/>
    </source>
</evidence>
<dbReference type="AlphaFoldDB" id="A0A5B1CB36"/>
<dbReference type="EC" id="2.1.1.72" evidence="1"/>
<feature type="compositionally biased region" description="Basic residues" evidence="6">
    <location>
        <begin position="781"/>
        <end position="799"/>
    </location>
</feature>
<gene>
    <name evidence="8" type="primary">bamHIM</name>
    <name evidence="8" type="ORF">LF1_08870</name>
</gene>
<comment type="catalytic activity">
    <reaction evidence="5">
        <text>a 2'-deoxyadenosine in DNA + S-adenosyl-L-methionine = an N(6)-methyl-2'-deoxyadenosine in DNA + S-adenosyl-L-homocysteine + H(+)</text>
        <dbReference type="Rhea" id="RHEA:15197"/>
        <dbReference type="Rhea" id="RHEA-COMP:12418"/>
        <dbReference type="Rhea" id="RHEA-COMP:12419"/>
        <dbReference type="ChEBI" id="CHEBI:15378"/>
        <dbReference type="ChEBI" id="CHEBI:57856"/>
        <dbReference type="ChEBI" id="CHEBI:59789"/>
        <dbReference type="ChEBI" id="CHEBI:90615"/>
        <dbReference type="ChEBI" id="CHEBI:90616"/>
        <dbReference type="EC" id="2.1.1.72"/>
    </reaction>
</comment>
<dbReference type="GO" id="GO:0005737">
    <property type="term" value="C:cytoplasm"/>
    <property type="evidence" value="ECO:0007669"/>
    <property type="project" value="TreeGrafter"/>
</dbReference>
<protein>
    <recommendedName>
        <fullName evidence="1">site-specific DNA-methyltransferase (adenine-specific)</fullName>
        <ecNumber evidence="1">2.1.1.72</ecNumber>
    </recommendedName>
</protein>
<evidence type="ECO:0000256" key="6">
    <source>
        <dbReference type="SAM" id="MobiDB-lite"/>
    </source>
</evidence>
<dbReference type="Proteomes" id="UP000322699">
    <property type="component" value="Unassembled WGS sequence"/>
</dbReference>
<dbReference type="PANTHER" id="PTHR13370">
    <property type="entry name" value="RNA METHYLASE-RELATED"/>
    <property type="match status" value="1"/>
</dbReference>
<dbReference type="GO" id="GO:0003677">
    <property type="term" value="F:DNA binding"/>
    <property type="evidence" value="ECO:0007669"/>
    <property type="project" value="InterPro"/>
</dbReference>
<evidence type="ECO:0000256" key="4">
    <source>
        <dbReference type="ARBA" id="ARBA00022691"/>
    </source>
</evidence>
<dbReference type="InterPro" id="IPR002941">
    <property type="entry name" value="DNA_methylase_N4/N6"/>
</dbReference>
<dbReference type="InterPro" id="IPR002295">
    <property type="entry name" value="N4/N6-MTase_EcoPI_Mod-like"/>
</dbReference>